<comment type="caution">
    <text evidence="1">The sequence shown here is derived from an EMBL/GenBank/DDBJ whole genome shotgun (WGS) entry which is preliminary data.</text>
</comment>
<proteinExistence type="predicted"/>
<evidence type="ECO:0000313" key="1">
    <source>
        <dbReference type="EMBL" id="KKK84624.1"/>
    </source>
</evidence>
<sequence>MAMTILYGVNSILQKIMTKYATNEKTCQCRQCNTTFTEREAITTQEFDESVIGARAGCFYRMLYHARSQDLMTTTGEVVRALSDTGATIAKIDEVGLGAGVLDRLVEQGRPAAGINAGKPARDAERFANARAQLYWGLRERFRDGLVEGLADELTYQQLASIQWDEMPGSQRVRIESKEDMQAKRGLPSPDRAEALMLAYAELPEPKVHVPFVV</sequence>
<organism evidence="1">
    <name type="scientific">marine sediment metagenome</name>
    <dbReference type="NCBI Taxonomy" id="412755"/>
    <lineage>
        <taxon>unclassified sequences</taxon>
        <taxon>metagenomes</taxon>
        <taxon>ecological metagenomes</taxon>
    </lineage>
</organism>
<dbReference type="AlphaFoldDB" id="A0A0F9B1S4"/>
<protein>
    <submittedName>
        <fullName evidence="1">Uncharacterized protein</fullName>
    </submittedName>
</protein>
<accession>A0A0F9B1S4</accession>
<name>A0A0F9B1S4_9ZZZZ</name>
<dbReference type="EMBL" id="LAZR01051690">
    <property type="protein sequence ID" value="KKK84624.1"/>
    <property type="molecule type" value="Genomic_DNA"/>
</dbReference>
<dbReference type="Gene3D" id="3.30.420.240">
    <property type="match status" value="1"/>
</dbReference>
<reference evidence="1" key="1">
    <citation type="journal article" date="2015" name="Nature">
        <title>Complex archaea that bridge the gap between prokaryotes and eukaryotes.</title>
        <authorList>
            <person name="Spang A."/>
            <person name="Saw J.H."/>
            <person name="Jorgensen S.L."/>
            <person name="Zaremba-Niedzwiedzka K."/>
            <person name="Martijn J."/>
            <person name="Lind A.E."/>
            <person name="van Eijk R."/>
            <person name="Schleper C."/>
            <person name="Guy L."/>
            <person name="Ettema T.J."/>
        </authorList>
    </citation>
    <scope>NUCLEOTIDE SEQUENCE</scope>
</reference>
<gene>
    <name evidence="1" type="ORF">LCGC14_2781500</name>
</gene>